<evidence type="ECO:0000313" key="2">
    <source>
        <dbReference type="Proteomes" id="UP001283361"/>
    </source>
</evidence>
<gene>
    <name evidence="1" type="ORF">RRG08_011652</name>
</gene>
<protein>
    <submittedName>
        <fullName evidence="1">Uncharacterized protein</fullName>
    </submittedName>
</protein>
<evidence type="ECO:0000313" key="1">
    <source>
        <dbReference type="EMBL" id="KAK3748570.1"/>
    </source>
</evidence>
<comment type="caution">
    <text evidence="1">The sequence shown here is derived from an EMBL/GenBank/DDBJ whole genome shotgun (WGS) entry which is preliminary data.</text>
</comment>
<reference evidence="1" key="1">
    <citation type="journal article" date="2023" name="G3 (Bethesda)">
        <title>A reference genome for the long-term kleptoplast-retaining sea slug Elysia crispata morphotype clarki.</title>
        <authorList>
            <person name="Eastman K.E."/>
            <person name="Pendleton A.L."/>
            <person name="Shaikh M.A."/>
            <person name="Suttiyut T."/>
            <person name="Ogas R."/>
            <person name="Tomko P."/>
            <person name="Gavelis G."/>
            <person name="Widhalm J.R."/>
            <person name="Wisecaver J.H."/>
        </authorList>
    </citation>
    <scope>NUCLEOTIDE SEQUENCE</scope>
    <source>
        <strain evidence="1">ECLA1</strain>
    </source>
</reference>
<dbReference type="Proteomes" id="UP001283361">
    <property type="component" value="Unassembled WGS sequence"/>
</dbReference>
<keyword evidence="2" id="KW-1185">Reference proteome</keyword>
<organism evidence="1 2">
    <name type="scientific">Elysia crispata</name>
    <name type="common">lettuce slug</name>
    <dbReference type="NCBI Taxonomy" id="231223"/>
    <lineage>
        <taxon>Eukaryota</taxon>
        <taxon>Metazoa</taxon>
        <taxon>Spiralia</taxon>
        <taxon>Lophotrochozoa</taxon>
        <taxon>Mollusca</taxon>
        <taxon>Gastropoda</taxon>
        <taxon>Heterobranchia</taxon>
        <taxon>Euthyneura</taxon>
        <taxon>Panpulmonata</taxon>
        <taxon>Sacoglossa</taxon>
        <taxon>Placobranchoidea</taxon>
        <taxon>Plakobranchidae</taxon>
        <taxon>Elysia</taxon>
    </lineage>
</organism>
<proteinExistence type="predicted"/>
<dbReference type="EMBL" id="JAWDGP010006009">
    <property type="protein sequence ID" value="KAK3748570.1"/>
    <property type="molecule type" value="Genomic_DNA"/>
</dbReference>
<name>A0AAE0YLW5_9GAST</name>
<sequence length="101" mass="11210">MPHTQVPICDLHYSFLQNLGLGVPESVDAGFFDQAACRIGRWSYGSALVIRWRSGAMKGLSFMDFRQADAVVGLSPIQLCLASTGWLLAEQWDGESRYKGR</sequence>
<dbReference type="AlphaFoldDB" id="A0AAE0YLW5"/>
<accession>A0AAE0YLW5</accession>